<accession>A0A517LAP6</accession>
<proteinExistence type="predicted"/>
<keyword evidence="2" id="KW-1185">Reference proteome</keyword>
<dbReference type="AlphaFoldDB" id="A0A517LAP6"/>
<sequence length="169" mass="19775">MASSLSSLGAKKAVEQLSQNPDDFAEAFSGFPPEHQTVLLKQMSKRISDLLQKEKELKELEPLKKNMPPTDLKIYLMDAELESWYYSEDEDNGDVETYEEQERMRTFWKWGRIEEIYEEMSRSPESGDNVEWDYPHSLIAEGPDVPFFVEWDREPGWHGSAIIELAYKF</sequence>
<dbReference type="EMBL" id="CP042192">
    <property type="protein sequence ID" value="QDS72709.1"/>
    <property type="molecule type" value="Genomic_DNA"/>
</dbReference>
<dbReference type="Proteomes" id="UP000316270">
    <property type="component" value="Chromosome 8"/>
</dbReference>
<gene>
    <name evidence="1" type="ORF">FKW77_003440</name>
</gene>
<evidence type="ECO:0000313" key="2">
    <source>
        <dbReference type="Proteomes" id="UP000316270"/>
    </source>
</evidence>
<name>A0A517LAP6_9PEZI</name>
<protein>
    <submittedName>
        <fullName evidence="1">Uncharacterized protein</fullName>
    </submittedName>
</protein>
<organism evidence="1 2">
    <name type="scientific">Venturia effusa</name>
    <dbReference type="NCBI Taxonomy" id="50376"/>
    <lineage>
        <taxon>Eukaryota</taxon>
        <taxon>Fungi</taxon>
        <taxon>Dikarya</taxon>
        <taxon>Ascomycota</taxon>
        <taxon>Pezizomycotina</taxon>
        <taxon>Dothideomycetes</taxon>
        <taxon>Pleosporomycetidae</taxon>
        <taxon>Venturiales</taxon>
        <taxon>Venturiaceae</taxon>
        <taxon>Venturia</taxon>
    </lineage>
</organism>
<evidence type="ECO:0000313" key="1">
    <source>
        <dbReference type="EMBL" id="QDS72709.1"/>
    </source>
</evidence>
<reference evidence="1 2" key="1">
    <citation type="submission" date="2019-07" db="EMBL/GenBank/DDBJ databases">
        <title>Finished genome of Venturia effusa.</title>
        <authorList>
            <person name="Young C.A."/>
            <person name="Cox M.P."/>
            <person name="Ganley A.R.D."/>
            <person name="David W.J."/>
        </authorList>
    </citation>
    <scope>NUCLEOTIDE SEQUENCE [LARGE SCALE GENOMIC DNA]</scope>
    <source>
        <strain evidence="2">albino</strain>
    </source>
</reference>